<sequence>MSSDFNVHIEPVALKILPEFIGDPNRALSSKTELRWGKNGSFSVDLVKNTWHDHEDQTGGGVLDLLRAFKGFEKPEAVEWLQEQGYLERRERPNGAADGTSPQGKFAGFMDTWPVATFEYFDDRGRLAYEILKFAKTAPRRYMQRRPHPSGKGWIWALQEGLYGKIKSGDWFKAKEGKHYETEEQFPEAPRWLYRRDEVLQAKAEGKPVILAEGEKDVETLRAWGFVATTNAGGAKYWQESFDEDLDGADVIICGDNDDSSRQRTLLRGAGLKPRAKSVRVLDLALHWKDCPPKADVTDWKDQHGGTAEKFAVLLKKAPHWTPVRPREFGAYYHDEIDGPGLEYDYVIDGLLTARGRSVFGGPSGSGKSFFALHAAYCIGRGQEFFGHAVERGGVIYQAGEGGLGMKKRQKAYRKHFKVDDDEDIPLVVLPAKVDLFAREGDTDKLIATIKAIKITMSVPLRVVFIDTLATATIGADENSGKDMSVVLANIARIEHECGVHVCLVHHMNADGKKLRGHTSIHANVDTVVVITMDDNTRIRTARLAKQKDDEDGLKIPFTLASVEVGENPKTSKPITSCVVLTVSEKDALKKEQQQFGYSVRPTEEALLIPMFRAIKKYGRFVAEEKDGPPEAVGKHVVDFGHFLDVAVEMDASENDKIAARAKIRKAFERNTSYLIKHQVIAFKRTSEKAALVWWTGKPIRGFPHTFPDDMRNRTNTGQSPDISETFSPPPISPGLADMIDSDQEILL</sequence>
<dbReference type="SUPFAM" id="SSF57783">
    <property type="entry name" value="Zinc beta-ribbon"/>
    <property type="match status" value="1"/>
</dbReference>
<dbReference type="InterPro" id="IPR036977">
    <property type="entry name" value="DNA_primase_Znf_CHC2"/>
</dbReference>
<evidence type="ECO:0000313" key="2">
    <source>
        <dbReference type="EMBL" id="MBE1208131.1"/>
    </source>
</evidence>
<dbReference type="Pfam" id="PF13481">
    <property type="entry name" value="AAA_25"/>
    <property type="match status" value="1"/>
</dbReference>
<dbReference type="Gene3D" id="3.40.1360.10">
    <property type="match status" value="1"/>
</dbReference>
<comment type="caution">
    <text evidence="2">The sequence shown here is derived from an EMBL/GenBank/DDBJ whole genome shotgun (WGS) entry which is preliminary data.</text>
</comment>
<protein>
    <submittedName>
        <fullName evidence="2">AAA family ATPase</fullName>
    </submittedName>
</protein>
<gene>
    <name evidence="2" type="ORF">IHE39_27950</name>
</gene>
<reference evidence="2 3" key="1">
    <citation type="submission" date="2020-09" db="EMBL/GenBank/DDBJ databases">
        <title>Draft Genome Sequence of Aminobacter carboxidus type strain DSM 1086, a soil Gram-negative carboxydobacterium.</title>
        <authorList>
            <person name="Turrini P."/>
            <person name="Tescari M."/>
            <person name="Artuso I."/>
            <person name="Lugli G.A."/>
            <person name="Frangipani E."/>
            <person name="Ventura M."/>
            <person name="Visca P."/>
        </authorList>
    </citation>
    <scope>NUCLEOTIDE SEQUENCE [LARGE SCALE GENOMIC DNA]</scope>
    <source>
        <strain evidence="2 3">DSM 1086</strain>
    </source>
</reference>
<organism evidence="2 3">
    <name type="scientific">Aminobacter carboxidus</name>
    <dbReference type="NCBI Taxonomy" id="376165"/>
    <lineage>
        <taxon>Bacteria</taxon>
        <taxon>Pseudomonadati</taxon>
        <taxon>Pseudomonadota</taxon>
        <taxon>Alphaproteobacteria</taxon>
        <taxon>Hyphomicrobiales</taxon>
        <taxon>Phyllobacteriaceae</taxon>
        <taxon>Aminobacter</taxon>
    </lineage>
</organism>
<feature type="compositionally biased region" description="Polar residues" evidence="1">
    <location>
        <begin position="714"/>
        <end position="727"/>
    </location>
</feature>
<dbReference type="CDD" id="cd01029">
    <property type="entry name" value="TOPRIM_primases"/>
    <property type="match status" value="1"/>
</dbReference>
<feature type="region of interest" description="Disordered" evidence="1">
    <location>
        <begin position="706"/>
        <end position="735"/>
    </location>
</feature>
<evidence type="ECO:0000313" key="3">
    <source>
        <dbReference type="Proteomes" id="UP000598227"/>
    </source>
</evidence>
<accession>A0ABR9GWT0</accession>
<dbReference type="RefSeq" id="WP_192568806.1">
    <property type="nucleotide sequence ID" value="NZ_JACZEP010000017.1"/>
</dbReference>
<dbReference type="InterPro" id="IPR034154">
    <property type="entry name" value="TOPRIM_DnaG/twinkle"/>
</dbReference>
<keyword evidence="3" id="KW-1185">Reference proteome</keyword>
<proteinExistence type="predicted"/>
<name>A0ABR9GWT0_9HYPH</name>
<dbReference type="Gene3D" id="3.40.50.300">
    <property type="entry name" value="P-loop containing nucleotide triphosphate hydrolases"/>
    <property type="match status" value="1"/>
</dbReference>
<dbReference type="Gene3D" id="3.90.580.10">
    <property type="entry name" value="Zinc finger, CHC2-type domain"/>
    <property type="match status" value="1"/>
</dbReference>
<dbReference type="InterPro" id="IPR027417">
    <property type="entry name" value="P-loop_NTPase"/>
</dbReference>
<evidence type="ECO:0000256" key="1">
    <source>
        <dbReference type="SAM" id="MobiDB-lite"/>
    </source>
</evidence>
<dbReference type="SUPFAM" id="SSF52540">
    <property type="entry name" value="P-loop containing nucleoside triphosphate hydrolases"/>
    <property type="match status" value="1"/>
</dbReference>
<dbReference type="EMBL" id="JACZEP010000017">
    <property type="protein sequence ID" value="MBE1208131.1"/>
    <property type="molecule type" value="Genomic_DNA"/>
</dbReference>
<dbReference type="Proteomes" id="UP000598227">
    <property type="component" value="Unassembled WGS sequence"/>
</dbReference>